<dbReference type="AlphaFoldDB" id="A0A6P5A0T2"/>
<keyword evidence="14" id="KW-1185">Reference proteome</keyword>
<dbReference type="SUPFAM" id="SSF54719">
    <property type="entry name" value="Fe,Mn superoxide dismutase (SOD), C-terminal domain"/>
    <property type="match status" value="1"/>
</dbReference>
<comment type="subcellular location">
    <subcellularLocation>
        <location evidence="2">Mitochondrion matrix</location>
    </subcellularLocation>
</comment>
<dbReference type="GO" id="GO:0004784">
    <property type="term" value="F:superoxide dismutase activity"/>
    <property type="evidence" value="ECO:0007669"/>
    <property type="project" value="UniProtKB-EC"/>
</dbReference>
<dbReference type="Pfam" id="PF02777">
    <property type="entry name" value="Sod_Fe_C"/>
    <property type="match status" value="1"/>
</dbReference>
<dbReference type="GO" id="GO:0046872">
    <property type="term" value="F:metal ion binding"/>
    <property type="evidence" value="ECO:0007669"/>
    <property type="project" value="UniProtKB-KW"/>
</dbReference>
<dbReference type="EC" id="1.15.1.1" evidence="5"/>
<dbReference type="RefSeq" id="XP_019635441.1">
    <property type="nucleotide sequence ID" value="XM_019779882.1"/>
</dbReference>
<feature type="domain" description="Manganese/iron superoxide dismutase N-terminal" evidence="12">
    <location>
        <begin position="136"/>
        <end position="230"/>
    </location>
</feature>
<comment type="function">
    <text evidence="1">Destroys superoxide anion radicals which are normally produced within the cells and which are toxic to biological systems.</text>
</comment>
<keyword evidence="8" id="KW-0560">Oxidoreductase</keyword>
<evidence type="ECO:0000256" key="7">
    <source>
        <dbReference type="ARBA" id="ARBA00022723"/>
    </source>
</evidence>
<dbReference type="PROSITE" id="PS00088">
    <property type="entry name" value="SOD_MN"/>
    <property type="match status" value="1"/>
</dbReference>
<dbReference type="GeneID" id="109478355"/>
<dbReference type="InterPro" id="IPR019832">
    <property type="entry name" value="Mn/Fe_SOD_C"/>
</dbReference>
<reference evidence="15" key="1">
    <citation type="submission" date="2025-08" db="UniProtKB">
        <authorList>
            <consortium name="RefSeq"/>
        </authorList>
    </citation>
    <scope>IDENTIFICATION</scope>
    <source>
        <tissue evidence="15">Gonad</tissue>
    </source>
</reference>
<dbReference type="Gene3D" id="1.10.287.990">
    <property type="entry name" value="Fe,Mn superoxide dismutase (SOD) domain"/>
    <property type="match status" value="1"/>
</dbReference>
<evidence type="ECO:0000256" key="6">
    <source>
        <dbReference type="ARBA" id="ARBA00014518"/>
    </source>
</evidence>
<dbReference type="InterPro" id="IPR019831">
    <property type="entry name" value="Mn/Fe_SOD_N"/>
</dbReference>
<evidence type="ECO:0000256" key="1">
    <source>
        <dbReference type="ARBA" id="ARBA00002170"/>
    </source>
</evidence>
<keyword evidence="7" id="KW-0479">Metal-binding</keyword>
<dbReference type="PRINTS" id="PR01703">
    <property type="entry name" value="MNSODISMTASE"/>
</dbReference>
<protein>
    <recommendedName>
        <fullName evidence="6">Superoxide dismutase [Mn], mitochondrial</fullName>
        <ecNumber evidence="5">1.15.1.1</ecNumber>
    </recommendedName>
</protein>
<feature type="signal peptide" evidence="11">
    <location>
        <begin position="1"/>
        <end position="38"/>
    </location>
</feature>
<dbReference type="InterPro" id="IPR019833">
    <property type="entry name" value="Mn/Fe_SOD_BS"/>
</dbReference>
<dbReference type="Gene3D" id="3.55.40.20">
    <property type="entry name" value="Iron/manganese superoxide dismutase, C-terminal domain"/>
    <property type="match status" value="1"/>
</dbReference>
<evidence type="ECO:0000256" key="2">
    <source>
        <dbReference type="ARBA" id="ARBA00004305"/>
    </source>
</evidence>
<organism evidence="14 15">
    <name type="scientific">Branchiostoma belcheri</name>
    <name type="common">Amphioxus</name>
    <dbReference type="NCBI Taxonomy" id="7741"/>
    <lineage>
        <taxon>Eukaryota</taxon>
        <taxon>Metazoa</taxon>
        <taxon>Chordata</taxon>
        <taxon>Cephalochordata</taxon>
        <taxon>Leptocardii</taxon>
        <taxon>Amphioxiformes</taxon>
        <taxon>Branchiostomatidae</taxon>
        <taxon>Branchiostoma</taxon>
    </lineage>
</organism>
<evidence type="ECO:0000256" key="5">
    <source>
        <dbReference type="ARBA" id="ARBA00012682"/>
    </source>
</evidence>
<evidence type="ECO:0000313" key="14">
    <source>
        <dbReference type="Proteomes" id="UP000515135"/>
    </source>
</evidence>
<dbReference type="GO" id="GO:0005759">
    <property type="term" value="C:mitochondrial matrix"/>
    <property type="evidence" value="ECO:0007669"/>
    <property type="project" value="UniProtKB-SubCell"/>
</dbReference>
<dbReference type="Pfam" id="PF00081">
    <property type="entry name" value="Sod_Fe_N"/>
    <property type="match status" value="1"/>
</dbReference>
<dbReference type="PANTHER" id="PTHR43595">
    <property type="entry name" value="37S RIBOSOMAL PROTEIN S26, MITOCHONDRIAL"/>
    <property type="match status" value="1"/>
</dbReference>
<accession>A0A6P5A0T2</accession>
<evidence type="ECO:0000256" key="8">
    <source>
        <dbReference type="ARBA" id="ARBA00023002"/>
    </source>
</evidence>
<evidence type="ECO:0000256" key="10">
    <source>
        <dbReference type="ARBA" id="ARBA00049204"/>
    </source>
</evidence>
<feature type="domain" description="Manganese/iron superoxide dismutase C-terminal" evidence="13">
    <location>
        <begin position="242"/>
        <end position="341"/>
    </location>
</feature>
<feature type="chain" id="PRO_5027857126" description="Superoxide dismutase [Mn], mitochondrial" evidence="11">
    <location>
        <begin position="39"/>
        <end position="357"/>
    </location>
</feature>
<dbReference type="InterPro" id="IPR001189">
    <property type="entry name" value="Mn/Fe_SOD"/>
</dbReference>
<dbReference type="InterPro" id="IPR036324">
    <property type="entry name" value="Mn/Fe_SOD_N_sf"/>
</dbReference>
<evidence type="ECO:0000256" key="3">
    <source>
        <dbReference type="ARBA" id="ARBA00008714"/>
    </source>
</evidence>
<dbReference type="SUPFAM" id="SSF46609">
    <property type="entry name" value="Fe,Mn superoxide dismutase (SOD), N-terminal domain"/>
    <property type="match status" value="1"/>
</dbReference>
<dbReference type="OrthoDB" id="239262at2759"/>
<gene>
    <name evidence="15" type="primary">LOC109478355</name>
</gene>
<dbReference type="PANTHER" id="PTHR43595:SF2">
    <property type="entry name" value="SMALL RIBOSOMAL SUBUNIT PROTEIN MS42"/>
    <property type="match status" value="1"/>
</dbReference>
<evidence type="ECO:0000256" key="9">
    <source>
        <dbReference type="ARBA" id="ARBA00023211"/>
    </source>
</evidence>
<comment type="subunit">
    <text evidence="4">Homotetramer.</text>
</comment>
<name>A0A6P5A0T2_BRABE</name>
<comment type="similarity">
    <text evidence="3">Belongs to the iron/manganese superoxide dismutase family.</text>
</comment>
<evidence type="ECO:0000256" key="11">
    <source>
        <dbReference type="SAM" id="SignalP"/>
    </source>
</evidence>
<sequence>MFSFTVGFGSLRFRSVMAFQRVFFAILFVVTILGNASAQETPSPPSIGKQPKWCAMEVQEVIPYRRRSGSRMDCRRRCTWNTFCCEFNVIPVYTTAYREVSHLEWKCCDDSPAPCPYETLSVDVPYKGIRLFADEYPVPPLPYEYDALEPYIDEKTARVHHLGHHAGYTRKMNAALKKWRDEVGPGVGLQSNSILHILENLDQIPDKHRTAIRNNGGGFVNHAIYWATMSPRGESEPPRLPEATLATEIIANFHNFSNFQEQFTNTAKTLFGSGYVWLSRNPREQTLIIHTTANQDSPISTGLRPLLVIDIWEHAYYLKHQNKRPDHIQDWWALVDWGQVKALSDWWAAYDAGHDEL</sequence>
<dbReference type="InterPro" id="IPR036314">
    <property type="entry name" value="SOD_C_sf"/>
</dbReference>
<evidence type="ECO:0000256" key="4">
    <source>
        <dbReference type="ARBA" id="ARBA00011881"/>
    </source>
</evidence>
<keyword evidence="9" id="KW-0464">Manganese</keyword>
<dbReference type="KEGG" id="bbel:109478355"/>
<proteinExistence type="inferred from homology"/>
<evidence type="ECO:0000313" key="15">
    <source>
        <dbReference type="RefSeq" id="XP_019635441.1"/>
    </source>
</evidence>
<comment type="catalytic activity">
    <reaction evidence="10">
        <text>2 superoxide + 2 H(+) = H2O2 + O2</text>
        <dbReference type="Rhea" id="RHEA:20696"/>
        <dbReference type="ChEBI" id="CHEBI:15378"/>
        <dbReference type="ChEBI" id="CHEBI:15379"/>
        <dbReference type="ChEBI" id="CHEBI:16240"/>
        <dbReference type="ChEBI" id="CHEBI:18421"/>
        <dbReference type="EC" id="1.15.1.1"/>
    </reaction>
</comment>
<evidence type="ECO:0000259" key="13">
    <source>
        <dbReference type="Pfam" id="PF02777"/>
    </source>
</evidence>
<keyword evidence="11" id="KW-0732">Signal</keyword>
<evidence type="ECO:0000259" key="12">
    <source>
        <dbReference type="Pfam" id="PF00081"/>
    </source>
</evidence>
<dbReference type="Proteomes" id="UP000515135">
    <property type="component" value="Unplaced"/>
</dbReference>